<dbReference type="InterPro" id="IPR014729">
    <property type="entry name" value="Rossmann-like_a/b/a_fold"/>
</dbReference>
<dbReference type="InterPro" id="IPR006016">
    <property type="entry name" value="UspA"/>
</dbReference>
<dbReference type="Pfam" id="PF00582">
    <property type="entry name" value="Usp"/>
    <property type="match status" value="1"/>
</dbReference>
<sequence length="35" mass="3544">MKGPVAPVVVGVDGSSSALAAVKWAADECARHHAR</sequence>
<name>A0ABU4T9W8_9PSEU</name>
<dbReference type="Gene3D" id="3.40.50.620">
    <property type="entry name" value="HUPs"/>
    <property type="match status" value="1"/>
</dbReference>
<reference evidence="2 3" key="1">
    <citation type="submission" date="2023-11" db="EMBL/GenBank/DDBJ databases">
        <title>Lentzea sokolovensis, sp. nov., Lentzea kristufkii, sp. nov., and Lentzea miocenensis, sp. nov., rare actinobacteria from Sokolov Coal Basin, Miocene lacustrine sediment, Czech Republic.</title>
        <authorList>
            <person name="Lara A."/>
            <person name="Kotroba L."/>
            <person name="Nouioui I."/>
            <person name="Neumann-Schaal M."/>
            <person name="Mast Y."/>
            <person name="Chronakova A."/>
        </authorList>
    </citation>
    <scope>NUCLEOTIDE SEQUENCE [LARGE SCALE GENOMIC DNA]</scope>
    <source>
        <strain evidence="2 3">BCCO 10_0856</strain>
    </source>
</reference>
<evidence type="ECO:0000313" key="2">
    <source>
        <dbReference type="EMBL" id="MDX8034954.1"/>
    </source>
</evidence>
<dbReference type="Proteomes" id="UP001285521">
    <property type="component" value="Unassembled WGS sequence"/>
</dbReference>
<proteinExistence type="predicted"/>
<accession>A0ABU4T9W8</accession>
<evidence type="ECO:0000259" key="1">
    <source>
        <dbReference type="Pfam" id="PF00582"/>
    </source>
</evidence>
<dbReference type="EMBL" id="JAXAVW010000030">
    <property type="protein sequence ID" value="MDX8034954.1"/>
    <property type="molecule type" value="Genomic_DNA"/>
</dbReference>
<organism evidence="2 3">
    <name type="scientific">Lentzea miocenica</name>
    <dbReference type="NCBI Taxonomy" id="3095431"/>
    <lineage>
        <taxon>Bacteria</taxon>
        <taxon>Bacillati</taxon>
        <taxon>Actinomycetota</taxon>
        <taxon>Actinomycetes</taxon>
        <taxon>Pseudonocardiales</taxon>
        <taxon>Pseudonocardiaceae</taxon>
        <taxon>Lentzea</taxon>
    </lineage>
</organism>
<comment type="caution">
    <text evidence="2">The sequence shown here is derived from an EMBL/GenBank/DDBJ whole genome shotgun (WGS) entry which is preliminary data.</text>
</comment>
<keyword evidence="3" id="KW-1185">Reference proteome</keyword>
<protein>
    <submittedName>
        <fullName evidence="2">Universal stress protein</fullName>
    </submittedName>
</protein>
<feature type="domain" description="UspA" evidence="1">
    <location>
        <begin position="7"/>
        <end position="34"/>
    </location>
</feature>
<gene>
    <name evidence="2" type="ORF">SK803_32460</name>
</gene>
<dbReference type="RefSeq" id="WP_319969966.1">
    <property type="nucleotide sequence ID" value="NZ_JAXAVW010000030.1"/>
</dbReference>
<evidence type="ECO:0000313" key="3">
    <source>
        <dbReference type="Proteomes" id="UP001285521"/>
    </source>
</evidence>